<evidence type="ECO:0000256" key="12">
    <source>
        <dbReference type="ARBA" id="ARBA00032707"/>
    </source>
</evidence>
<keyword evidence="15" id="KW-0961">Cell wall biogenesis/degradation</keyword>
<evidence type="ECO:0000256" key="2">
    <source>
        <dbReference type="ARBA" id="ARBA00010621"/>
    </source>
</evidence>
<evidence type="ECO:0000256" key="3">
    <source>
        <dbReference type="ARBA" id="ARBA00012374"/>
    </source>
</evidence>
<dbReference type="GO" id="GO:0050380">
    <property type="term" value="F:undecaprenyl-diphosphatase activity"/>
    <property type="evidence" value="ECO:0007669"/>
    <property type="project" value="UniProtKB-UniRule"/>
</dbReference>
<dbReference type="NCBIfam" id="NF001389">
    <property type="entry name" value="PRK00281.1-2"/>
    <property type="match status" value="1"/>
</dbReference>
<evidence type="ECO:0000256" key="11">
    <source>
        <dbReference type="ARBA" id="ARBA00023251"/>
    </source>
</evidence>
<dbReference type="Proteomes" id="UP000887320">
    <property type="component" value="Unassembled WGS sequence"/>
</dbReference>
<reference evidence="16" key="1">
    <citation type="submission" date="2021-07" db="EMBL/GenBank/DDBJ databases">
        <authorList>
            <person name="Fernandez M."/>
            <person name="Pereira P."/>
            <person name="Torres Tejerizo G.A."/>
            <person name="Gonzalez P."/>
            <person name="Agostini E."/>
        </authorList>
    </citation>
    <scope>NUCLEOTIDE SEQUENCE</scope>
    <source>
        <strain evidence="16">SFC 500-1A</strain>
    </source>
</reference>
<dbReference type="EMBL" id="JAHWXT010000002">
    <property type="protein sequence ID" value="MCF0264194.1"/>
    <property type="molecule type" value="Genomic_DNA"/>
</dbReference>
<dbReference type="GO" id="GO:0071555">
    <property type="term" value="P:cell wall organization"/>
    <property type="evidence" value="ECO:0007669"/>
    <property type="project" value="UniProtKB-KW"/>
</dbReference>
<dbReference type="NCBIfam" id="TIGR00753">
    <property type="entry name" value="undec_PP_bacA"/>
    <property type="match status" value="1"/>
</dbReference>
<keyword evidence="15" id="KW-0133">Cell shape</keyword>
<evidence type="ECO:0000256" key="6">
    <source>
        <dbReference type="ARBA" id="ARBA00022519"/>
    </source>
</evidence>
<dbReference type="PANTHER" id="PTHR30622">
    <property type="entry name" value="UNDECAPRENYL-DIPHOSPHATASE"/>
    <property type="match status" value="1"/>
</dbReference>
<evidence type="ECO:0000256" key="10">
    <source>
        <dbReference type="ARBA" id="ARBA00023136"/>
    </source>
</evidence>
<accession>A0A6A1RKT5</accession>
<sequence>MDLLLLLKAAIMGIVEGITEFLPISSTGHLILASELMNFWTKEKSDLFVVAIQMGAIAAVIYEYWGKLWGAAIGLFSGEPKGRHLGISIIAASIPIMLVGLTFGDIVKELLFNDISVAIGLIVGGLIIWWVEKNPPKVNAVEVENISIKEAIYIGLIQVLALIPGTSRSGATIIGGMMLGVSRKAATEFSFFLGIPVIVGAGLLDLFKNYHIYETTQDWTVFFVGLIVSFVSALILIRVLVAYVSKRDFMVFAWYRIASGLLILLFALTGWKLW</sequence>
<evidence type="ECO:0000256" key="9">
    <source>
        <dbReference type="ARBA" id="ARBA00022989"/>
    </source>
</evidence>
<dbReference type="GO" id="GO:0046677">
    <property type="term" value="P:response to antibiotic"/>
    <property type="evidence" value="ECO:0007669"/>
    <property type="project" value="UniProtKB-UniRule"/>
</dbReference>
<evidence type="ECO:0000256" key="14">
    <source>
        <dbReference type="ARBA" id="ARBA00047594"/>
    </source>
</evidence>
<keyword evidence="15" id="KW-0573">Peptidoglycan synthesis</keyword>
<feature type="transmembrane region" description="Helical" evidence="15">
    <location>
        <begin position="253"/>
        <end position="271"/>
    </location>
</feature>
<dbReference type="GO" id="GO:0008360">
    <property type="term" value="P:regulation of cell shape"/>
    <property type="evidence" value="ECO:0007669"/>
    <property type="project" value="UniProtKB-KW"/>
</dbReference>
<keyword evidence="6" id="KW-0997">Cell inner membrane</keyword>
<evidence type="ECO:0000256" key="4">
    <source>
        <dbReference type="ARBA" id="ARBA00021581"/>
    </source>
</evidence>
<evidence type="ECO:0000256" key="1">
    <source>
        <dbReference type="ARBA" id="ARBA00004651"/>
    </source>
</evidence>
<comment type="miscellaneous">
    <text evidence="15">Bacitracin is thought to be involved in the inhibition of peptidoglycan synthesis by sequestering undecaprenyl diphosphate, thereby reducing the pool of lipid carrier available.</text>
</comment>
<comment type="caution">
    <text evidence="16">The sequence shown here is derived from an EMBL/GenBank/DDBJ whole genome shotgun (WGS) entry which is preliminary data.</text>
</comment>
<dbReference type="RefSeq" id="WP_004723699.1">
    <property type="nucleotide sequence ID" value="NZ_BBRY01000014.1"/>
</dbReference>
<keyword evidence="5 15" id="KW-1003">Cell membrane</keyword>
<dbReference type="PANTHER" id="PTHR30622:SF3">
    <property type="entry name" value="UNDECAPRENYL-DIPHOSPHATASE"/>
    <property type="match status" value="1"/>
</dbReference>
<feature type="transmembrane region" description="Helical" evidence="15">
    <location>
        <begin position="110"/>
        <end position="131"/>
    </location>
</feature>
<dbReference type="NCBIfam" id="NF001390">
    <property type="entry name" value="PRK00281.1-4"/>
    <property type="match status" value="1"/>
</dbReference>
<comment type="function">
    <text evidence="15">Catalyzes the dephosphorylation of undecaprenyl diphosphate (UPP). Confers resistance to bacitracin.</text>
</comment>
<comment type="catalytic activity">
    <reaction evidence="14 15">
        <text>di-trans,octa-cis-undecaprenyl diphosphate + H2O = di-trans,octa-cis-undecaprenyl phosphate + phosphate + H(+)</text>
        <dbReference type="Rhea" id="RHEA:28094"/>
        <dbReference type="ChEBI" id="CHEBI:15377"/>
        <dbReference type="ChEBI" id="CHEBI:15378"/>
        <dbReference type="ChEBI" id="CHEBI:43474"/>
        <dbReference type="ChEBI" id="CHEBI:58405"/>
        <dbReference type="ChEBI" id="CHEBI:60392"/>
        <dbReference type="EC" id="3.6.1.27"/>
    </reaction>
</comment>
<keyword evidence="8 15" id="KW-0378">Hydrolase</keyword>
<dbReference type="GO" id="GO:0005886">
    <property type="term" value="C:plasma membrane"/>
    <property type="evidence" value="ECO:0007669"/>
    <property type="project" value="UniProtKB-SubCell"/>
</dbReference>
<evidence type="ECO:0000256" key="7">
    <source>
        <dbReference type="ARBA" id="ARBA00022692"/>
    </source>
</evidence>
<name>A0A6A1RKT5_ACIGI</name>
<dbReference type="InterPro" id="IPR003824">
    <property type="entry name" value="UppP"/>
</dbReference>
<organism evidence="16 17">
    <name type="scientific">Acinetobacter guillouiae</name>
    <name type="common">Acinetobacter genomosp. 11</name>
    <dbReference type="NCBI Taxonomy" id="106649"/>
    <lineage>
        <taxon>Bacteria</taxon>
        <taxon>Pseudomonadati</taxon>
        <taxon>Pseudomonadota</taxon>
        <taxon>Gammaproteobacteria</taxon>
        <taxon>Moraxellales</taxon>
        <taxon>Moraxellaceae</taxon>
        <taxon>Acinetobacter</taxon>
    </lineage>
</organism>
<protein>
    <recommendedName>
        <fullName evidence="4 15">Undecaprenyl-diphosphatase</fullName>
        <ecNumber evidence="3 15">3.6.1.27</ecNumber>
    </recommendedName>
    <alternativeName>
        <fullName evidence="13 15">Bacitracin resistance protein</fullName>
    </alternativeName>
    <alternativeName>
        <fullName evidence="12 15">Undecaprenyl pyrophosphate phosphatase</fullName>
    </alternativeName>
</protein>
<evidence type="ECO:0000313" key="17">
    <source>
        <dbReference type="Proteomes" id="UP000887320"/>
    </source>
</evidence>
<evidence type="ECO:0000256" key="5">
    <source>
        <dbReference type="ARBA" id="ARBA00022475"/>
    </source>
</evidence>
<dbReference type="Pfam" id="PF02673">
    <property type="entry name" value="BacA"/>
    <property type="match status" value="1"/>
</dbReference>
<gene>
    <name evidence="15" type="primary">uppP</name>
    <name evidence="16" type="ORF">KW868_06905</name>
</gene>
<dbReference type="HAMAP" id="MF_01006">
    <property type="entry name" value="Undec_diphosphatase"/>
    <property type="match status" value="1"/>
</dbReference>
<evidence type="ECO:0000256" key="13">
    <source>
        <dbReference type="ARBA" id="ARBA00032932"/>
    </source>
</evidence>
<dbReference type="EC" id="3.6.1.27" evidence="3 15"/>
<feature type="transmembrane region" description="Helical" evidence="15">
    <location>
        <begin position="85"/>
        <end position="103"/>
    </location>
</feature>
<evidence type="ECO:0000256" key="15">
    <source>
        <dbReference type="HAMAP-Rule" id="MF_01006"/>
    </source>
</evidence>
<keyword evidence="9 15" id="KW-1133">Transmembrane helix</keyword>
<feature type="transmembrane region" description="Helical" evidence="15">
    <location>
        <begin position="47"/>
        <end position="65"/>
    </location>
</feature>
<proteinExistence type="inferred from homology"/>
<feature type="transmembrane region" description="Helical" evidence="15">
    <location>
        <begin position="219"/>
        <end position="241"/>
    </location>
</feature>
<feature type="transmembrane region" description="Helical" evidence="15">
    <location>
        <begin position="189"/>
        <end position="207"/>
    </location>
</feature>
<keyword evidence="11 15" id="KW-0046">Antibiotic resistance</keyword>
<dbReference type="AlphaFoldDB" id="A0A6A1RKT5"/>
<keyword evidence="7 15" id="KW-0812">Transmembrane</keyword>
<evidence type="ECO:0000313" key="16">
    <source>
        <dbReference type="EMBL" id="MCF0264194.1"/>
    </source>
</evidence>
<comment type="similarity">
    <text evidence="2 15">Belongs to the UppP family.</text>
</comment>
<evidence type="ECO:0000256" key="8">
    <source>
        <dbReference type="ARBA" id="ARBA00022801"/>
    </source>
</evidence>
<comment type="subcellular location">
    <subcellularLocation>
        <location evidence="1 15">Cell membrane</location>
        <topology evidence="1 15">Multi-pass membrane protein</topology>
    </subcellularLocation>
</comment>
<dbReference type="GO" id="GO:0009252">
    <property type="term" value="P:peptidoglycan biosynthetic process"/>
    <property type="evidence" value="ECO:0007669"/>
    <property type="project" value="UniProtKB-KW"/>
</dbReference>
<keyword evidence="10 15" id="KW-0472">Membrane</keyword>